<comment type="similarity">
    <text evidence="2 4">Belongs to the Ninja family.</text>
</comment>
<dbReference type="RefSeq" id="XP_039146096.1">
    <property type="nucleotide sequence ID" value="XM_039290162.1"/>
</dbReference>
<dbReference type="GO" id="GO:0005634">
    <property type="term" value="C:nucleus"/>
    <property type="evidence" value="ECO:0007669"/>
    <property type="project" value="UniProtKB-SubCell"/>
</dbReference>
<feature type="compositionally biased region" description="Basic and acidic residues" evidence="5">
    <location>
        <begin position="239"/>
        <end position="248"/>
    </location>
</feature>
<name>A0AB40D161_DIOCR</name>
<organism evidence="8 9">
    <name type="scientific">Dioscorea cayennensis subsp. rotundata</name>
    <name type="common">White Guinea yam</name>
    <name type="synonym">Dioscorea rotundata</name>
    <dbReference type="NCBI Taxonomy" id="55577"/>
    <lineage>
        <taxon>Eukaryota</taxon>
        <taxon>Viridiplantae</taxon>
        <taxon>Streptophyta</taxon>
        <taxon>Embryophyta</taxon>
        <taxon>Tracheophyta</taxon>
        <taxon>Spermatophyta</taxon>
        <taxon>Magnoliopsida</taxon>
        <taxon>Liliopsida</taxon>
        <taxon>Dioscoreales</taxon>
        <taxon>Dioscoreaceae</taxon>
        <taxon>Dioscorea</taxon>
    </lineage>
</organism>
<dbReference type="InterPro" id="IPR031307">
    <property type="entry name" value="Ninja_fam"/>
</dbReference>
<dbReference type="Pfam" id="PF07897">
    <property type="entry name" value="EAR"/>
    <property type="match status" value="1"/>
</dbReference>
<evidence type="ECO:0000259" key="7">
    <source>
        <dbReference type="Pfam" id="PF16135"/>
    </source>
</evidence>
<accession>A0AB40D161</accession>
<evidence type="ECO:0000256" key="3">
    <source>
        <dbReference type="ARBA" id="ARBA00023242"/>
    </source>
</evidence>
<evidence type="ECO:0000313" key="8">
    <source>
        <dbReference type="Proteomes" id="UP001515500"/>
    </source>
</evidence>
<dbReference type="InterPro" id="IPR012463">
    <property type="entry name" value="Ninja_motif"/>
</dbReference>
<protein>
    <recommendedName>
        <fullName evidence="4">Ninja-family protein</fullName>
    </recommendedName>
    <alternativeName>
        <fullName evidence="4">ABI-binding protein</fullName>
    </alternativeName>
</protein>
<dbReference type="GO" id="GO:0007165">
    <property type="term" value="P:signal transduction"/>
    <property type="evidence" value="ECO:0007669"/>
    <property type="project" value="InterPro"/>
</dbReference>
<dbReference type="Pfam" id="PF16135">
    <property type="entry name" value="TDBD"/>
    <property type="match status" value="1"/>
</dbReference>
<feature type="domain" description="Tify" evidence="7">
    <location>
        <begin position="297"/>
        <end position="330"/>
    </location>
</feature>
<proteinExistence type="inferred from homology"/>
<feature type="domain" description="Ethylene-responsive binding factor-associated repression" evidence="6">
    <location>
        <begin position="44"/>
        <end position="79"/>
    </location>
</feature>
<dbReference type="AlphaFoldDB" id="A0AB40D161"/>
<reference evidence="9" key="1">
    <citation type="submission" date="2025-08" db="UniProtKB">
        <authorList>
            <consortium name="RefSeq"/>
        </authorList>
    </citation>
    <scope>IDENTIFICATION</scope>
</reference>
<dbReference type="InterPro" id="IPR032310">
    <property type="entry name" value="NLS_NINJA_AFP-like"/>
</dbReference>
<dbReference type="PANTHER" id="PTHR31413:SF49">
    <property type="entry name" value="NINJA-FAMILY PROTEIN MODD"/>
    <property type="match status" value="1"/>
</dbReference>
<evidence type="ECO:0000256" key="2">
    <source>
        <dbReference type="ARBA" id="ARBA00006081"/>
    </source>
</evidence>
<evidence type="ECO:0000256" key="1">
    <source>
        <dbReference type="ARBA" id="ARBA00004123"/>
    </source>
</evidence>
<evidence type="ECO:0000256" key="4">
    <source>
        <dbReference type="RuleBase" id="RU369029"/>
    </source>
</evidence>
<dbReference type="InterPro" id="IPR032308">
    <property type="entry name" value="TDBD"/>
</dbReference>
<dbReference type="GeneID" id="120283468"/>
<dbReference type="Proteomes" id="UP001515500">
    <property type="component" value="Chromosome 19"/>
</dbReference>
<keyword evidence="8" id="KW-1185">Reference proteome</keyword>
<feature type="region of interest" description="Disordered" evidence="5">
    <location>
        <begin position="212"/>
        <end position="250"/>
    </location>
</feature>
<comment type="subcellular location">
    <subcellularLocation>
        <location evidence="1 4">Nucleus</location>
    </subcellularLocation>
</comment>
<evidence type="ECO:0000259" key="6">
    <source>
        <dbReference type="Pfam" id="PF07897"/>
    </source>
</evidence>
<dbReference type="PANTHER" id="PTHR31413">
    <property type="entry name" value="AFP HOMOLOG 2"/>
    <property type="match status" value="1"/>
</dbReference>
<gene>
    <name evidence="9" type="primary">LOC120283468</name>
</gene>
<evidence type="ECO:0000313" key="9">
    <source>
        <dbReference type="RefSeq" id="XP_039146096.1"/>
    </source>
</evidence>
<evidence type="ECO:0000256" key="5">
    <source>
        <dbReference type="SAM" id="MobiDB-lite"/>
    </source>
</evidence>
<keyword evidence="3 4" id="KW-0539">Nucleus</keyword>
<sequence length="338" mass="37262">MAAEAVEEEMKRFSGRTHGYSRDLLQRLGSTSCYEEKEEFVRRDSDEIELSLGLSLGGCFGEERKEKGGLVRSSSIASMSMMGRELEFTVVKGIARASSLPAETEEELRKRKEIQSLKRLEAKRKRLERMTSRSMVGVGRDRSEESVDEELERSGVELGGNLPTALTRWPANGAGGLGPVSQRSIGSQGSCSSVVSELDTTAMQGLNSRCAHSIKPMPDGTNRKTGTVPATVGGKRINCNREGDDPMRRNVRTRNGLSEMEKSMMQEMPCVSTRGDGPDGRRIEGFLYKYRKGEDVRIVCICHGRFLTPAEFVKHAGGGDVAHPLRHIVVSQFPSVFL</sequence>
<dbReference type="GO" id="GO:0045892">
    <property type="term" value="P:negative regulation of DNA-templated transcription"/>
    <property type="evidence" value="ECO:0007669"/>
    <property type="project" value="TreeGrafter"/>
</dbReference>
<feature type="region of interest" description="Disordered" evidence="5">
    <location>
        <begin position="131"/>
        <end position="155"/>
    </location>
</feature>
<comment type="function">
    <text evidence="4">Acts as a negative regulator of abscisic acid (ABA) response.</text>
</comment>
<dbReference type="Pfam" id="PF16136">
    <property type="entry name" value="NLS_NINJA_AFP"/>
    <property type="match status" value="1"/>
</dbReference>